<keyword evidence="2" id="KW-1133">Transmembrane helix</keyword>
<evidence type="ECO:0000313" key="4">
    <source>
        <dbReference type="Proteomes" id="UP000826661"/>
    </source>
</evidence>
<evidence type="ECO:0000256" key="1">
    <source>
        <dbReference type="SAM" id="MobiDB-lite"/>
    </source>
</evidence>
<protein>
    <submittedName>
        <fullName evidence="3">Uncharacterized protein</fullName>
    </submittedName>
</protein>
<evidence type="ECO:0000313" key="3">
    <source>
        <dbReference type="EMBL" id="QYT00325.1"/>
    </source>
</evidence>
<sequence length="125" mass="13705">MPDPASPPSSIPPSHHPIVPPKPPQAATIRPRPLDNLPAPSKHTSHPLSPEYARKSAQVAKTDRPDPPSRRFTSFLEDPGVPIMGAGTAISMRLHFGWLATLILFLLRIFCLTLARDGYKIYHGC</sequence>
<keyword evidence="4" id="KW-1185">Reference proteome</keyword>
<dbReference type="EMBL" id="CP075867">
    <property type="protein sequence ID" value="QYT00325.1"/>
    <property type="molecule type" value="Genomic_DNA"/>
</dbReference>
<keyword evidence="2" id="KW-0472">Membrane</keyword>
<feature type="region of interest" description="Disordered" evidence="1">
    <location>
        <begin position="1"/>
        <end position="75"/>
    </location>
</feature>
<name>A0A8G0LHZ0_9HYPO</name>
<keyword evidence="2" id="KW-0812">Transmembrane</keyword>
<accession>A0A8G0LHZ0</accession>
<dbReference type="Proteomes" id="UP000826661">
    <property type="component" value="Chromosome IV"/>
</dbReference>
<reference evidence="3 4" key="1">
    <citation type="journal article" date="2021" name="BMC Genomics">
        <title>Telomere-to-telomere genome assembly of asparaginase-producing Trichoderma simmonsii.</title>
        <authorList>
            <person name="Chung D."/>
            <person name="Kwon Y.M."/>
            <person name="Yang Y."/>
        </authorList>
    </citation>
    <scope>NUCLEOTIDE SEQUENCE [LARGE SCALE GENOMIC DNA]</scope>
    <source>
        <strain evidence="3 4">GH-Sj1</strain>
    </source>
</reference>
<organism evidence="3 4">
    <name type="scientific">Trichoderma simmonsii</name>
    <dbReference type="NCBI Taxonomy" id="1491479"/>
    <lineage>
        <taxon>Eukaryota</taxon>
        <taxon>Fungi</taxon>
        <taxon>Dikarya</taxon>
        <taxon>Ascomycota</taxon>
        <taxon>Pezizomycotina</taxon>
        <taxon>Sordariomycetes</taxon>
        <taxon>Hypocreomycetidae</taxon>
        <taxon>Hypocreales</taxon>
        <taxon>Hypocreaceae</taxon>
        <taxon>Trichoderma</taxon>
    </lineage>
</organism>
<gene>
    <name evidence="3" type="ORF">H0G86_007411</name>
</gene>
<feature type="compositionally biased region" description="Pro residues" evidence="1">
    <location>
        <begin position="1"/>
        <end position="24"/>
    </location>
</feature>
<evidence type="ECO:0000256" key="2">
    <source>
        <dbReference type="SAM" id="Phobius"/>
    </source>
</evidence>
<proteinExistence type="predicted"/>
<feature type="transmembrane region" description="Helical" evidence="2">
    <location>
        <begin position="96"/>
        <end position="115"/>
    </location>
</feature>
<dbReference type="AlphaFoldDB" id="A0A8G0LHZ0"/>